<dbReference type="EMBL" id="LKTS01000047">
    <property type="protein sequence ID" value="PKD16249.1"/>
    <property type="molecule type" value="Genomic_DNA"/>
</dbReference>
<evidence type="ECO:0000313" key="3">
    <source>
        <dbReference type="Proteomes" id="UP000232673"/>
    </source>
</evidence>
<name>A0A2N0TNC2_9FLAO</name>
<dbReference type="OrthoDB" id="9779041at2"/>
<protein>
    <submittedName>
        <fullName evidence="2">CDP-glucose 4,6-dehydratase</fullName>
    </submittedName>
</protein>
<sequence>MFESVYKNKKVLITGNTGFKGAWLSIWLHELGADVYGLSDRIPTEPSIFESLSLKDIIKHHFCDIRNLGETKKIINEIAPNFIFHLAAQPIVGLSYQNPVETIETNVLGTTNVLETFRLLQNECTGIFITSDKCYENVEWTYGYRETDPVGGKDIYSASKGACEVIIHGYYESFIKNIRHLKLASVRAGNVIGGGDWADKRLVPDCIRAWSENRKVEIRNPYSTRPWQHVLEPLSGYLRTGQKLSQNKIPNGNSFNFGPPGDHSHTVEKILEKIAHYWNPVHSEGLFEVNEEGKFHEAGLLKLNCDKALADLNWISVLSFDDTARFTAEWYKTYYERNENMMDYTKKQINEYTNKAFEKKLAWTQRK</sequence>
<organism evidence="2 3">
    <name type="scientific">Salegentibacter salinarum</name>
    <dbReference type="NCBI Taxonomy" id="447422"/>
    <lineage>
        <taxon>Bacteria</taxon>
        <taxon>Pseudomonadati</taxon>
        <taxon>Bacteroidota</taxon>
        <taxon>Flavobacteriia</taxon>
        <taxon>Flavobacteriales</taxon>
        <taxon>Flavobacteriaceae</taxon>
        <taxon>Salegentibacter</taxon>
    </lineage>
</organism>
<dbReference type="SUPFAM" id="SSF51735">
    <property type="entry name" value="NAD(P)-binding Rossmann-fold domains"/>
    <property type="match status" value="1"/>
</dbReference>
<dbReference type="InterPro" id="IPR016040">
    <property type="entry name" value="NAD(P)-bd_dom"/>
</dbReference>
<dbReference type="STRING" id="447422.SAMN05660903_01956"/>
<reference evidence="2 3" key="1">
    <citation type="submission" date="2015-10" db="EMBL/GenBank/DDBJ databases">
        <title>Draft genome sequence of Salegentibacter salinarum KCTC 12975.</title>
        <authorList>
            <person name="Lin W."/>
            <person name="Zheng Q."/>
        </authorList>
    </citation>
    <scope>NUCLEOTIDE SEQUENCE [LARGE SCALE GENOMIC DNA]</scope>
    <source>
        <strain evidence="2 3">KCTC 12975</strain>
    </source>
</reference>
<dbReference type="Pfam" id="PF16363">
    <property type="entry name" value="GDP_Man_Dehyd"/>
    <property type="match status" value="1"/>
</dbReference>
<keyword evidence="3" id="KW-1185">Reference proteome</keyword>
<accession>A0A2N0TNC2</accession>
<feature type="domain" description="NAD(P)-binding" evidence="1">
    <location>
        <begin position="12"/>
        <end position="324"/>
    </location>
</feature>
<dbReference type="AlphaFoldDB" id="A0A2N0TNC2"/>
<evidence type="ECO:0000313" key="2">
    <source>
        <dbReference type="EMBL" id="PKD16249.1"/>
    </source>
</evidence>
<dbReference type="PANTHER" id="PTHR43000">
    <property type="entry name" value="DTDP-D-GLUCOSE 4,6-DEHYDRATASE-RELATED"/>
    <property type="match status" value="1"/>
</dbReference>
<gene>
    <name evidence="2" type="ORF">APR41_10725</name>
</gene>
<dbReference type="InterPro" id="IPR013445">
    <property type="entry name" value="CDP_4_6_deHydtase"/>
</dbReference>
<comment type="caution">
    <text evidence="2">The sequence shown here is derived from an EMBL/GenBank/DDBJ whole genome shotgun (WGS) entry which is preliminary data.</text>
</comment>
<dbReference type="RefSeq" id="WP_079713029.1">
    <property type="nucleotide sequence ID" value="NZ_FUZC01000007.1"/>
</dbReference>
<dbReference type="InterPro" id="IPR036291">
    <property type="entry name" value="NAD(P)-bd_dom_sf"/>
</dbReference>
<dbReference type="NCBIfam" id="TIGR02622">
    <property type="entry name" value="CDP_4_6_dhtase"/>
    <property type="match status" value="1"/>
</dbReference>
<dbReference type="Gene3D" id="3.90.25.10">
    <property type="entry name" value="UDP-galactose 4-epimerase, domain 1"/>
    <property type="match status" value="1"/>
</dbReference>
<evidence type="ECO:0000259" key="1">
    <source>
        <dbReference type="Pfam" id="PF16363"/>
    </source>
</evidence>
<proteinExistence type="predicted"/>
<dbReference type="Gene3D" id="3.40.50.720">
    <property type="entry name" value="NAD(P)-binding Rossmann-like Domain"/>
    <property type="match status" value="1"/>
</dbReference>
<dbReference type="Proteomes" id="UP000232673">
    <property type="component" value="Unassembled WGS sequence"/>
</dbReference>